<feature type="binding site" evidence="6">
    <location>
        <position position="64"/>
    </location>
    <ligand>
        <name>(6R)-10-formyltetrahydrofolate</name>
        <dbReference type="ChEBI" id="CHEBI:195366"/>
    </ligand>
</feature>
<organism evidence="8 9">
    <name type="scientific">Sphingomonas hominis</name>
    <dbReference type="NCBI Taxonomy" id="2741495"/>
    <lineage>
        <taxon>Bacteria</taxon>
        <taxon>Pseudomonadati</taxon>
        <taxon>Pseudomonadota</taxon>
        <taxon>Alphaproteobacteria</taxon>
        <taxon>Sphingomonadales</taxon>
        <taxon>Sphingomonadaceae</taxon>
        <taxon>Sphingomonas</taxon>
    </lineage>
</organism>
<dbReference type="Gene3D" id="3.40.50.170">
    <property type="entry name" value="Formyl transferase, N-terminal domain"/>
    <property type="match status" value="1"/>
</dbReference>
<dbReference type="InterPro" id="IPR002376">
    <property type="entry name" value="Formyl_transf_N"/>
</dbReference>
<dbReference type="GO" id="GO:0004644">
    <property type="term" value="F:phosphoribosylglycinamide formyltransferase activity"/>
    <property type="evidence" value="ECO:0007669"/>
    <property type="project" value="UniProtKB-EC"/>
</dbReference>
<keyword evidence="2 6" id="KW-0808">Transferase</keyword>
<evidence type="ECO:0000256" key="1">
    <source>
        <dbReference type="ARBA" id="ARBA00005054"/>
    </source>
</evidence>
<dbReference type="CDD" id="cd08645">
    <property type="entry name" value="FMT_core_GART"/>
    <property type="match status" value="1"/>
</dbReference>
<proteinExistence type="inferred from homology"/>
<protein>
    <recommendedName>
        <fullName evidence="6">Phosphoribosylglycinamide formyltransferase</fullName>
        <ecNumber evidence="6">2.1.2.2</ecNumber>
    </recommendedName>
    <alternativeName>
        <fullName evidence="6">5'-phosphoribosylglycinamide transformylase</fullName>
    </alternativeName>
    <alternativeName>
        <fullName evidence="6">GAR transformylase</fullName>
        <shortName evidence="6">GART</shortName>
    </alternativeName>
</protein>
<evidence type="ECO:0000256" key="3">
    <source>
        <dbReference type="ARBA" id="ARBA00022755"/>
    </source>
</evidence>
<keyword evidence="3 6" id="KW-0658">Purine biosynthesis</keyword>
<evidence type="ECO:0000256" key="2">
    <source>
        <dbReference type="ARBA" id="ARBA00022679"/>
    </source>
</evidence>
<dbReference type="HAMAP" id="MF_01930">
    <property type="entry name" value="PurN"/>
    <property type="match status" value="1"/>
</dbReference>
<dbReference type="Pfam" id="PF00551">
    <property type="entry name" value="Formyl_trans_N"/>
    <property type="match status" value="1"/>
</dbReference>
<evidence type="ECO:0000313" key="9">
    <source>
        <dbReference type="Proteomes" id="UP000621447"/>
    </source>
</evidence>
<comment type="function">
    <text evidence="6">Catalyzes the transfer of a formyl group from 10-formyltetrahydrofolate to 5-phospho-ribosyl-glycinamide (GAR), producing 5-phospho-ribosyl-N-formylglycinamide (FGAR) and tetrahydrofolate.</text>
</comment>
<comment type="pathway">
    <text evidence="1 6">Purine metabolism; IMP biosynthesis via de novo pathway; N(2)-formyl-N(1)-(5-phospho-D-ribosyl)glycinamide from N(1)-(5-phospho-D-ribosyl)glycinamide (10-formyl THF route): step 1/1.</text>
</comment>
<evidence type="ECO:0000256" key="5">
    <source>
        <dbReference type="ARBA" id="ARBA00047664"/>
    </source>
</evidence>
<feature type="active site" description="Proton donor" evidence="6">
    <location>
        <position position="108"/>
    </location>
</feature>
<comment type="catalytic activity">
    <reaction evidence="5 6">
        <text>N(1)-(5-phospho-beta-D-ribosyl)glycinamide + (6R)-10-formyltetrahydrofolate = N(2)-formyl-N(1)-(5-phospho-beta-D-ribosyl)glycinamide + (6S)-5,6,7,8-tetrahydrofolate + H(+)</text>
        <dbReference type="Rhea" id="RHEA:15053"/>
        <dbReference type="ChEBI" id="CHEBI:15378"/>
        <dbReference type="ChEBI" id="CHEBI:57453"/>
        <dbReference type="ChEBI" id="CHEBI:143788"/>
        <dbReference type="ChEBI" id="CHEBI:147286"/>
        <dbReference type="ChEBI" id="CHEBI:195366"/>
        <dbReference type="EC" id="2.1.2.2"/>
    </reaction>
</comment>
<comment type="similarity">
    <text evidence="4 6">Belongs to the GART family.</text>
</comment>
<dbReference type="PANTHER" id="PTHR43369">
    <property type="entry name" value="PHOSPHORIBOSYLGLYCINAMIDE FORMYLTRANSFERASE"/>
    <property type="match status" value="1"/>
</dbReference>
<dbReference type="NCBIfam" id="TIGR00639">
    <property type="entry name" value="PurN"/>
    <property type="match status" value="1"/>
</dbReference>
<feature type="binding site" evidence="6">
    <location>
        <position position="106"/>
    </location>
    <ligand>
        <name>(6R)-10-formyltetrahydrofolate</name>
        <dbReference type="ChEBI" id="CHEBI:195366"/>
    </ligand>
</feature>
<reference evidence="8 9" key="1">
    <citation type="submission" date="2020-06" db="EMBL/GenBank/DDBJ databases">
        <title>Sphingomonas hominis sp. nov., a member of the Sphingomonas, isolated from the hair of a 22-year-old girl.</title>
        <authorList>
            <person name="Zhang D.-F."/>
            <person name="Cui X.-W."/>
        </authorList>
    </citation>
    <scope>NUCLEOTIDE SEQUENCE [LARGE SCALE GENOMIC DNA]</scope>
    <source>
        <strain evidence="8 9">HHU CXW</strain>
    </source>
</reference>
<dbReference type="InterPro" id="IPR004607">
    <property type="entry name" value="GART"/>
</dbReference>
<feature type="binding site" evidence="6">
    <location>
        <begin position="15"/>
        <end position="17"/>
    </location>
    <ligand>
        <name>N(1)-(5-phospho-beta-D-ribosyl)glycinamide</name>
        <dbReference type="ChEBI" id="CHEBI:143788"/>
    </ligand>
</feature>
<gene>
    <name evidence="6" type="primary">purN</name>
    <name evidence="8" type="ORF">HRV97_05025</name>
</gene>
<evidence type="ECO:0000256" key="6">
    <source>
        <dbReference type="HAMAP-Rule" id="MF_01930"/>
    </source>
</evidence>
<comment type="caution">
    <text evidence="8">The sequence shown here is derived from an EMBL/GenBank/DDBJ whole genome shotgun (WGS) entry which is preliminary data.</text>
</comment>
<dbReference type="InterPro" id="IPR001555">
    <property type="entry name" value="GART_AS"/>
</dbReference>
<dbReference type="SUPFAM" id="SSF53328">
    <property type="entry name" value="Formyltransferase"/>
    <property type="match status" value="1"/>
</dbReference>
<dbReference type="PROSITE" id="PS00373">
    <property type="entry name" value="GART"/>
    <property type="match status" value="1"/>
</dbReference>
<feature type="site" description="Raises pKa of active site His" evidence="6">
    <location>
        <position position="144"/>
    </location>
</feature>
<keyword evidence="9" id="KW-1185">Reference proteome</keyword>
<dbReference type="InterPro" id="IPR036477">
    <property type="entry name" value="Formyl_transf_N_sf"/>
</dbReference>
<dbReference type="RefSeq" id="WP_174192520.1">
    <property type="nucleotide sequence ID" value="NZ_JABULH010000001.1"/>
</dbReference>
<accession>A0ABX2JG60</accession>
<name>A0ABX2JG60_9SPHN</name>
<feature type="domain" description="Formyl transferase N-terminal" evidence="7">
    <location>
        <begin position="6"/>
        <end position="181"/>
    </location>
</feature>
<dbReference type="EMBL" id="JABULH010000001">
    <property type="protein sequence ID" value="NTS64516.1"/>
    <property type="molecule type" value="Genomic_DNA"/>
</dbReference>
<evidence type="ECO:0000256" key="4">
    <source>
        <dbReference type="ARBA" id="ARBA00038440"/>
    </source>
</evidence>
<evidence type="ECO:0000259" key="7">
    <source>
        <dbReference type="Pfam" id="PF00551"/>
    </source>
</evidence>
<dbReference type="Proteomes" id="UP000621447">
    <property type="component" value="Unassembled WGS sequence"/>
</dbReference>
<dbReference type="PANTHER" id="PTHR43369:SF2">
    <property type="entry name" value="PHOSPHORIBOSYLGLYCINAMIDE FORMYLTRANSFERASE"/>
    <property type="match status" value="1"/>
</dbReference>
<feature type="binding site" evidence="6">
    <location>
        <begin position="89"/>
        <end position="92"/>
    </location>
    <ligand>
        <name>(6R)-10-formyltetrahydrofolate</name>
        <dbReference type="ChEBI" id="CHEBI:195366"/>
    </ligand>
</feature>
<sequence>MSGPAKVAVLISGRGSNMQALAEAAGDAYEIVVVASDKPGAPGLAWAIQHRLPTFALSPKGIGKPVFEAALDGALREAGAEWIALAGYMRLLSDGFVAKWRGRIVNIHPSLLPKYKGLDTHARAIDAGDAAGGCSVHVVTEELDGGEVLGQREVAILPGDTPETLAERVLAAEHQLYPAVLKEFVRR</sequence>
<evidence type="ECO:0000313" key="8">
    <source>
        <dbReference type="EMBL" id="NTS64516.1"/>
    </source>
</evidence>
<dbReference type="EC" id="2.1.2.2" evidence="6"/>